<feature type="transmembrane region" description="Helical" evidence="1">
    <location>
        <begin position="60"/>
        <end position="84"/>
    </location>
</feature>
<name>A0A1Y1QN56_9GAMM</name>
<feature type="chain" id="PRO_5013231458" description="Urease accessory protein UreJ" evidence="2">
    <location>
        <begin position="20"/>
        <end position="190"/>
    </location>
</feature>
<feature type="transmembrane region" description="Helical" evidence="1">
    <location>
        <begin position="170"/>
        <end position="188"/>
    </location>
</feature>
<evidence type="ECO:0000313" key="3">
    <source>
        <dbReference type="EMBL" id="OQX09763.1"/>
    </source>
</evidence>
<evidence type="ECO:0000256" key="2">
    <source>
        <dbReference type="SAM" id="SignalP"/>
    </source>
</evidence>
<evidence type="ECO:0008006" key="5">
    <source>
        <dbReference type="Google" id="ProtNLM"/>
    </source>
</evidence>
<feature type="transmembrane region" description="Helical" evidence="1">
    <location>
        <begin position="90"/>
        <end position="123"/>
    </location>
</feature>
<keyword evidence="1" id="KW-0812">Transmembrane</keyword>
<accession>A0A1Y1QN56</accession>
<dbReference type="Pfam" id="PF04955">
    <property type="entry name" value="HupE_UreJ"/>
    <property type="match status" value="1"/>
</dbReference>
<protein>
    <recommendedName>
        <fullName evidence="5">Urease accessory protein UreJ</fullName>
    </recommendedName>
</protein>
<keyword evidence="2" id="KW-0732">Signal</keyword>
<evidence type="ECO:0000313" key="4">
    <source>
        <dbReference type="Proteomes" id="UP000192491"/>
    </source>
</evidence>
<dbReference type="InterPro" id="IPR007038">
    <property type="entry name" value="HupE_UreJ"/>
</dbReference>
<evidence type="ECO:0000256" key="1">
    <source>
        <dbReference type="SAM" id="Phobius"/>
    </source>
</evidence>
<dbReference type="Proteomes" id="UP000192491">
    <property type="component" value="Unassembled WGS sequence"/>
</dbReference>
<gene>
    <name evidence="3" type="ORF">BWK73_21955</name>
</gene>
<proteinExistence type="predicted"/>
<dbReference type="AlphaFoldDB" id="A0A1Y1QN56"/>
<dbReference type="PIRSF" id="PIRSF016919">
    <property type="entry name" value="HupE_UreJ"/>
    <property type="match status" value="1"/>
</dbReference>
<feature type="transmembrane region" description="Helical" evidence="1">
    <location>
        <begin position="135"/>
        <end position="164"/>
    </location>
</feature>
<sequence>MKRTWMTVSLMLASTSALAHTGHDVHGFASGMAHPLGGLDHLLAMLAVGMWSATAMPRQWWAGAAAFMAAMLIGAILGIGGVTLPLLEPGIALSVVVMGLLVIGFSRLGAIPALSLIAAFALFHGNAHGVEAPAGGAVAMYLLGFLLSTGLLHLAGVGIGALTVRSAQLWVLRLFGAGMSAVGAWLLLAS</sequence>
<dbReference type="EMBL" id="MTEJ01000133">
    <property type="protein sequence ID" value="OQX09763.1"/>
    <property type="molecule type" value="Genomic_DNA"/>
</dbReference>
<keyword evidence="1" id="KW-0472">Membrane</keyword>
<feature type="signal peptide" evidence="2">
    <location>
        <begin position="1"/>
        <end position="19"/>
    </location>
</feature>
<comment type="caution">
    <text evidence="3">The sequence shown here is derived from an EMBL/GenBank/DDBJ whole genome shotgun (WGS) entry which is preliminary data.</text>
</comment>
<keyword evidence="1" id="KW-1133">Transmembrane helix</keyword>
<organism evidence="3 4">
    <name type="scientific">Thiothrix lacustris</name>
    <dbReference type="NCBI Taxonomy" id="525917"/>
    <lineage>
        <taxon>Bacteria</taxon>
        <taxon>Pseudomonadati</taxon>
        <taxon>Pseudomonadota</taxon>
        <taxon>Gammaproteobacteria</taxon>
        <taxon>Thiotrichales</taxon>
        <taxon>Thiotrichaceae</taxon>
        <taxon>Thiothrix</taxon>
    </lineage>
</organism>
<reference evidence="3 4" key="1">
    <citation type="submission" date="2017-01" db="EMBL/GenBank/DDBJ databases">
        <title>Novel large sulfur bacteria in the metagenomes of groundwater-fed chemosynthetic microbial mats in the Lake Huron basin.</title>
        <authorList>
            <person name="Sharrar A.M."/>
            <person name="Flood B.E."/>
            <person name="Bailey J.V."/>
            <person name="Jones D.S."/>
            <person name="Biddanda B."/>
            <person name="Ruberg S.A."/>
            <person name="Marcus D.N."/>
            <person name="Dick G.J."/>
        </authorList>
    </citation>
    <scope>NUCLEOTIDE SEQUENCE [LARGE SCALE GENOMIC DNA]</scope>
    <source>
        <strain evidence="3">A8</strain>
    </source>
</reference>